<feature type="transmembrane region" description="Helical" evidence="9">
    <location>
        <begin position="51"/>
        <end position="71"/>
    </location>
</feature>
<evidence type="ECO:0000256" key="5">
    <source>
        <dbReference type="ARBA" id="ARBA00022692"/>
    </source>
</evidence>
<organism evidence="11 12">
    <name type="scientific">Globicatella sulfidifaciens</name>
    <dbReference type="NCBI Taxonomy" id="136093"/>
    <lineage>
        <taxon>Bacteria</taxon>
        <taxon>Bacillati</taxon>
        <taxon>Bacillota</taxon>
        <taxon>Bacilli</taxon>
        <taxon>Lactobacillales</taxon>
        <taxon>Aerococcaceae</taxon>
        <taxon>Globicatella</taxon>
    </lineage>
</organism>
<accession>A0A7X8C274</accession>
<dbReference type="PANTHER" id="PTHR30614">
    <property type="entry name" value="MEMBRANE COMPONENT OF AMINO ACID ABC TRANSPORTER"/>
    <property type="match status" value="1"/>
</dbReference>
<evidence type="ECO:0000313" key="11">
    <source>
        <dbReference type="EMBL" id="NLJ17630.1"/>
    </source>
</evidence>
<feature type="transmembrane region" description="Helical" evidence="9">
    <location>
        <begin position="228"/>
        <end position="249"/>
    </location>
</feature>
<dbReference type="Pfam" id="PF00528">
    <property type="entry name" value="BPD_transp_1"/>
    <property type="match status" value="1"/>
</dbReference>
<dbReference type="CDD" id="cd06261">
    <property type="entry name" value="TM_PBP2"/>
    <property type="match status" value="1"/>
</dbReference>
<evidence type="ECO:0000256" key="8">
    <source>
        <dbReference type="ARBA" id="ARBA00023136"/>
    </source>
</evidence>
<keyword evidence="3 9" id="KW-0813">Transport</keyword>
<evidence type="ECO:0000256" key="4">
    <source>
        <dbReference type="ARBA" id="ARBA00022475"/>
    </source>
</evidence>
<dbReference type="EMBL" id="JAAYSM010000063">
    <property type="protein sequence ID" value="NLJ17630.1"/>
    <property type="molecule type" value="Genomic_DNA"/>
</dbReference>
<evidence type="ECO:0000256" key="3">
    <source>
        <dbReference type="ARBA" id="ARBA00022448"/>
    </source>
</evidence>
<sequence>LADISTEERAEIMNQAIKEQPSTGESDFFGNVWNIFKANWPAYLRGTINTLVISLTGTIIGLLIGLLVGIVRTIPKAKTKLQNGLLKFANWFLNAYISIFRGTPMIVQAMVVYYGTSILWNWNLTPLSAAFFIVSINTGAYISEVVRGGILSIEKGQFEAARAIGMSHWQTMKEVVMPQVIRNILPSVGNEFVINVKDTSVLNVISVNELYFTSSTIAGNSFRYFETFVITAIIYFVLTVTITAILRAIENKMDGPKEFVLVGGNQEQVKTLKGE</sequence>
<dbReference type="InterPro" id="IPR010065">
    <property type="entry name" value="AA_ABC_transptr_permease_3TM"/>
</dbReference>
<dbReference type="InterPro" id="IPR043429">
    <property type="entry name" value="ArtM/GltK/GlnP/TcyL/YhdX-like"/>
</dbReference>
<dbReference type="InterPro" id="IPR035906">
    <property type="entry name" value="MetI-like_sf"/>
</dbReference>
<gene>
    <name evidence="11" type="ORF">GX355_02095</name>
</gene>
<evidence type="ECO:0000313" key="12">
    <source>
        <dbReference type="Proteomes" id="UP000541058"/>
    </source>
</evidence>
<comment type="subcellular location">
    <subcellularLocation>
        <location evidence="1 9">Cell membrane</location>
        <topology evidence="1 9">Multi-pass membrane protein</topology>
    </subcellularLocation>
</comment>
<feature type="transmembrane region" description="Helical" evidence="9">
    <location>
        <begin position="120"/>
        <end position="142"/>
    </location>
</feature>
<keyword evidence="8 9" id="KW-0472">Membrane</keyword>
<dbReference type="SUPFAM" id="SSF161098">
    <property type="entry name" value="MetI-like"/>
    <property type="match status" value="1"/>
</dbReference>
<dbReference type="Gene3D" id="1.10.3720.10">
    <property type="entry name" value="MetI-like"/>
    <property type="match status" value="1"/>
</dbReference>
<keyword evidence="7 9" id="KW-1133">Transmembrane helix</keyword>
<keyword evidence="6" id="KW-0029">Amino-acid transport</keyword>
<evidence type="ECO:0000256" key="1">
    <source>
        <dbReference type="ARBA" id="ARBA00004651"/>
    </source>
</evidence>
<protein>
    <submittedName>
        <fullName evidence="11">Amino acid ABC transporter permease</fullName>
    </submittedName>
</protein>
<feature type="domain" description="ABC transmembrane type-1" evidence="10">
    <location>
        <begin position="47"/>
        <end position="246"/>
    </location>
</feature>
<dbReference type="NCBIfam" id="TIGR01726">
    <property type="entry name" value="HEQRo_perm_3TM"/>
    <property type="match status" value="1"/>
</dbReference>
<keyword evidence="4" id="KW-1003">Cell membrane</keyword>
<dbReference type="GO" id="GO:0022857">
    <property type="term" value="F:transmembrane transporter activity"/>
    <property type="evidence" value="ECO:0007669"/>
    <property type="project" value="InterPro"/>
</dbReference>
<evidence type="ECO:0000256" key="7">
    <source>
        <dbReference type="ARBA" id="ARBA00022989"/>
    </source>
</evidence>
<dbReference type="Proteomes" id="UP000541058">
    <property type="component" value="Unassembled WGS sequence"/>
</dbReference>
<evidence type="ECO:0000256" key="2">
    <source>
        <dbReference type="ARBA" id="ARBA00010072"/>
    </source>
</evidence>
<dbReference type="PANTHER" id="PTHR30614:SF20">
    <property type="entry name" value="GLUTAMINE TRANSPORT SYSTEM PERMEASE PROTEIN GLNP"/>
    <property type="match status" value="1"/>
</dbReference>
<evidence type="ECO:0000256" key="6">
    <source>
        <dbReference type="ARBA" id="ARBA00022970"/>
    </source>
</evidence>
<feature type="non-terminal residue" evidence="11">
    <location>
        <position position="1"/>
    </location>
</feature>
<proteinExistence type="inferred from homology"/>
<dbReference type="InterPro" id="IPR000515">
    <property type="entry name" value="MetI-like"/>
</dbReference>
<dbReference type="GO" id="GO:0043190">
    <property type="term" value="C:ATP-binding cassette (ABC) transporter complex"/>
    <property type="evidence" value="ECO:0007669"/>
    <property type="project" value="InterPro"/>
</dbReference>
<evidence type="ECO:0000256" key="9">
    <source>
        <dbReference type="RuleBase" id="RU363032"/>
    </source>
</evidence>
<dbReference type="RefSeq" id="WP_276646423.1">
    <property type="nucleotide sequence ID" value="NZ_JAAYSM010000063.1"/>
</dbReference>
<reference evidence="11 12" key="1">
    <citation type="journal article" date="2020" name="Biotechnol. Biofuels">
        <title>New insights from the biogas microbiome by comprehensive genome-resolved metagenomics of nearly 1600 species originating from multiple anaerobic digesters.</title>
        <authorList>
            <person name="Campanaro S."/>
            <person name="Treu L."/>
            <person name="Rodriguez-R L.M."/>
            <person name="Kovalovszki A."/>
            <person name="Ziels R.M."/>
            <person name="Maus I."/>
            <person name="Zhu X."/>
            <person name="Kougias P.G."/>
            <person name="Basile A."/>
            <person name="Luo G."/>
            <person name="Schluter A."/>
            <person name="Konstantinidis K.T."/>
            <person name="Angelidaki I."/>
        </authorList>
    </citation>
    <scope>NUCLEOTIDE SEQUENCE [LARGE SCALE GENOMIC DNA]</scope>
    <source>
        <strain evidence="11">AS23ysBPME_34</strain>
    </source>
</reference>
<dbReference type="PROSITE" id="PS50928">
    <property type="entry name" value="ABC_TM1"/>
    <property type="match status" value="1"/>
</dbReference>
<evidence type="ECO:0000259" key="10">
    <source>
        <dbReference type="PROSITE" id="PS50928"/>
    </source>
</evidence>
<keyword evidence="5 9" id="KW-0812">Transmembrane</keyword>
<comment type="similarity">
    <text evidence="2">Belongs to the binding-protein-dependent transport system permease family. HisMQ subfamily.</text>
</comment>
<dbReference type="GO" id="GO:0006865">
    <property type="term" value="P:amino acid transport"/>
    <property type="evidence" value="ECO:0007669"/>
    <property type="project" value="UniProtKB-KW"/>
</dbReference>
<feature type="transmembrane region" description="Helical" evidence="9">
    <location>
        <begin position="91"/>
        <end position="114"/>
    </location>
</feature>
<dbReference type="AlphaFoldDB" id="A0A7X8C274"/>
<comment type="caution">
    <text evidence="11">The sequence shown here is derived from an EMBL/GenBank/DDBJ whole genome shotgun (WGS) entry which is preliminary data.</text>
</comment>
<name>A0A7X8C274_9LACT</name>